<dbReference type="InterPro" id="IPR025742">
    <property type="entry name" value="CSTF2_hinge"/>
</dbReference>
<dbReference type="InterPro" id="IPR000504">
    <property type="entry name" value="RRM_dom"/>
</dbReference>
<feature type="domain" description="RRM" evidence="2">
    <location>
        <begin position="55"/>
        <end position="133"/>
    </location>
</feature>
<dbReference type="Gene3D" id="3.30.70.330">
    <property type="match status" value="1"/>
</dbReference>
<dbReference type="EMBL" id="JYDL01000083">
    <property type="protein sequence ID" value="KRX17722.1"/>
    <property type="molecule type" value="Genomic_DNA"/>
</dbReference>
<name>A0A0V0RTY9_9BILA</name>
<dbReference type="PANTHER" id="PTHR45735:SF2">
    <property type="entry name" value="CLEAVAGE STIMULATION FACTOR SUBUNIT 2"/>
    <property type="match status" value="1"/>
</dbReference>
<dbReference type="Pfam" id="PF14327">
    <property type="entry name" value="CSTF2_hinge"/>
    <property type="match status" value="1"/>
</dbReference>
<dbReference type="PROSITE" id="PS50102">
    <property type="entry name" value="RRM"/>
    <property type="match status" value="1"/>
</dbReference>
<dbReference type="Proteomes" id="UP000054630">
    <property type="component" value="Unassembled WGS sequence"/>
</dbReference>
<gene>
    <name evidence="3" type="primary">CSTF2</name>
    <name evidence="3" type="ORF">T07_12979</name>
</gene>
<keyword evidence="4" id="KW-1185">Reference proteome</keyword>
<evidence type="ECO:0000313" key="3">
    <source>
        <dbReference type="EMBL" id="KRX17722.1"/>
    </source>
</evidence>
<evidence type="ECO:0000259" key="2">
    <source>
        <dbReference type="PROSITE" id="PS50102"/>
    </source>
</evidence>
<proteinExistence type="predicted"/>
<accession>A0A0V0RTY9</accession>
<organism evidence="3 4">
    <name type="scientific">Trichinella nelsoni</name>
    <dbReference type="NCBI Taxonomy" id="6336"/>
    <lineage>
        <taxon>Eukaryota</taxon>
        <taxon>Metazoa</taxon>
        <taxon>Ecdysozoa</taxon>
        <taxon>Nematoda</taxon>
        <taxon>Enoplea</taxon>
        <taxon>Dorylaimia</taxon>
        <taxon>Trichinellida</taxon>
        <taxon>Trichinellidae</taxon>
        <taxon>Trichinella</taxon>
    </lineage>
</organism>
<dbReference type="AlphaFoldDB" id="A0A0V0RTY9"/>
<dbReference type="SMART" id="SM00360">
    <property type="entry name" value="RRM"/>
    <property type="match status" value="1"/>
</dbReference>
<dbReference type="SUPFAM" id="SSF54928">
    <property type="entry name" value="RNA-binding domain, RBD"/>
    <property type="match status" value="1"/>
</dbReference>
<reference evidence="3 4" key="1">
    <citation type="submission" date="2015-01" db="EMBL/GenBank/DDBJ databases">
        <title>Evolution of Trichinella species and genotypes.</title>
        <authorList>
            <person name="Korhonen P.K."/>
            <person name="Edoardo P."/>
            <person name="Giuseppe L.R."/>
            <person name="Gasser R.B."/>
        </authorList>
    </citation>
    <scope>NUCLEOTIDE SEQUENCE [LARGE SCALE GENOMIC DNA]</scope>
    <source>
        <strain evidence="3">ISS37</strain>
    </source>
</reference>
<dbReference type="PANTHER" id="PTHR45735">
    <property type="entry name" value="CLEAVAGE STIMULATION FACTOR SUBUNIT 2"/>
    <property type="match status" value="1"/>
</dbReference>
<comment type="caution">
    <text evidence="3">The sequence shown here is derived from an EMBL/GenBank/DDBJ whole genome shotgun (WGS) entry which is preliminary data.</text>
</comment>
<feature type="non-terminal residue" evidence="3">
    <location>
        <position position="1"/>
    </location>
</feature>
<keyword evidence="1" id="KW-0694">RNA-binding</keyword>
<dbReference type="GO" id="GO:0003729">
    <property type="term" value="F:mRNA binding"/>
    <property type="evidence" value="ECO:0007669"/>
    <property type="project" value="TreeGrafter"/>
</dbReference>
<dbReference type="OrthoDB" id="272703at2759"/>
<dbReference type="GO" id="GO:0005847">
    <property type="term" value="C:mRNA cleavage and polyadenylation specificity factor complex"/>
    <property type="evidence" value="ECO:0007669"/>
    <property type="project" value="TreeGrafter"/>
</dbReference>
<dbReference type="STRING" id="6336.A0A0V0RTY9"/>
<dbReference type="InterPro" id="IPR012677">
    <property type="entry name" value="Nucleotide-bd_a/b_plait_sf"/>
</dbReference>
<dbReference type="InterPro" id="IPR035979">
    <property type="entry name" value="RBD_domain_sf"/>
</dbReference>
<dbReference type="Pfam" id="PF00076">
    <property type="entry name" value="RRM_1"/>
    <property type="match status" value="1"/>
</dbReference>
<evidence type="ECO:0000313" key="4">
    <source>
        <dbReference type="Proteomes" id="UP000054630"/>
    </source>
</evidence>
<evidence type="ECO:0000256" key="1">
    <source>
        <dbReference type="PROSITE-ProRule" id="PRU00176"/>
    </source>
</evidence>
<sequence length="263" mass="30169">LHFINKIIATLSVKVYWNLNISYCPNFLCYHKLENYCLASLKMSSSSSSFGKTQRSIFVGNISYDATENELVELFSKAGPVVGFRLMYDRENGKSKGYGFCEFKDHETALSALRNMNNVEFHGRPLRIDAAFGERSKEEIKQMHMLIAAADQESAYGRPVEPENAPDAIREGLLMLSKKELSGFVREMIRIIIDYPMLTRNLLLENPQLAYAFLFALVGERYISIERALKFIHTESDFMSHEDLNQAVQKIISEIRNQKTEKK</sequence>
<protein>
    <submittedName>
        <fullName evidence="3">Cleavage stimulation factor subunit 2</fullName>
    </submittedName>
</protein>
<dbReference type="CDD" id="cd12398">
    <property type="entry name" value="RRM_CSTF2_RNA15_like"/>
    <property type="match status" value="1"/>
</dbReference>